<evidence type="ECO:0000256" key="1">
    <source>
        <dbReference type="ARBA" id="ARBA00009915"/>
    </source>
</evidence>
<dbReference type="PANTHER" id="PTHR21711">
    <property type="entry name" value="MITOCHONDRIAL INNER MEMBRANE PROTEASE"/>
    <property type="match status" value="1"/>
</dbReference>
<sequence>MSDAKSSEATPVDKEDSWGYDLYPERRGETVRPKWWQIAIFGAGQTNIEKITCERNVYNCFENSPLVQLMYSALKASGCEINLRRHIACEVCDIKVSGGYDPKLNQIVICQNVARDKGIIQGILTHEMIHMFDACRHELDFKSLHHLACTEIRAANLTHCSFMSAMFQGDASFFRIKKQHAECVKTKALGSVMAVRPDVTKEEALAAIDKVFIKCYNDLEPIGRRIRRNSADMFRAYQEKGNYGYD</sequence>
<dbReference type="GO" id="GO:0033615">
    <property type="term" value="P:mitochondrial proton-transporting ATP synthase complex assembly"/>
    <property type="evidence" value="ECO:0007669"/>
    <property type="project" value="TreeGrafter"/>
</dbReference>
<evidence type="ECO:0000256" key="4">
    <source>
        <dbReference type="ARBA" id="ARBA00022801"/>
    </source>
</evidence>
<dbReference type="InterPro" id="IPR019165">
    <property type="entry name" value="Peptidase_M76_ATP23"/>
</dbReference>
<name>A0A4Y7M7Z7_9CRUS</name>
<dbReference type="GO" id="GO:0046872">
    <property type="term" value="F:metal ion binding"/>
    <property type="evidence" value="ECO:0007669"/>
    <property type="project" value="UniProtKB-KW"/>
</dbReference>
<dbReference type="GO" id="GO:0005739">
    <property type="term" value="C:mitochondrion"/>
    <property type="evidence" value="ECO:0007669"/>
    <property type="project" value="GOC"/>
</dbReference>
<protein>
    <recommendedName>
        <fullName evidence="6">Mitochondrial inner membrane protease ATP23</fullName>
        <ecNumber evidence="6">3.4.24.-</ecNumber>
    </recommendedName>
</protein>
<keyword evidence="5 6" id="KW-0482">Metalloprotease</keyword>
<dbReference type="PANTHER" id="PTHR21711:SF0">
    <property type="entry name" value="MITOCHONDRIAL INNER MEMBRANE PROTEASE ATP23 HOMOLOG"/>
    <property type="match status" value="1"/>
</dbReference>
<evidence type="ECO:0000256" key="6">
    <source>
        <dbReference type="RuleBase" id="RU364057"/>
    </source>
</evidence>
<keyword evidence="4 6" id="KW-0378">Hydrolase</keyword>
<evidence type="ECO:0000256" key="2">
    <source>
        <dbReference type="ARBA" id="ARBA00022670"/>
    </source>
</evidence>
<evidence type="ECO:0000256" key="5">
    <source>
        <dbReference type="ARBA" id="ARBA00023049"/>
    </source>
</evidence>
<dbReference type="GO" id="GO:0004222">
    <property type="term" value="F:metalloendopeptidase activity"/>
    <property type="evidence" value="ECO:0007669"/>
    <property type="project" value="InterPro"/>
</dbReference>
<gene>
    <name evidence="7" type="primary">EOG090X0CKN</name>
</gene>
<dbReference type="AlphaFoldDB" id="A0A4Y7M7Z7"/>
<reference evidence="7" key="1">
    <citation type="submission" date="2018-08" db="EMBL/GenBank/DDBJ databases">
        <authorList>
            <person name="Cornetti L."/>
        </authorList>
    </citation>
    <scope>NUCLEOTIDE SEQUENCE</scope>
    <source>
        <strain evidence="7">FI-G-95-1_INB4-1</strain>
    </source>
</reference>
<keyword evidence="2 6" id="KW-0645">Protease</keyword>
<keyword evidence="3 6" id="KW-0479">Metal-binding</keyword>
<dbReference type="EMBL" id="LR007007">
    <property type="protein sequence ID" value="SVE76626.1"/>
    <property type="molecule type" value="mRNA"/>
</dbReference>
<dbReference type="GO" id="GO:0034982">
    <property type="term" value="P:mitochondrial protein processing"/>
    <property type="evidence" value="ECO:0007669"/>
    <property type="project" value="TreeGrafter"/>
</dbReference>
<organism evidence="7">
    <name type="scientific">Daphnia longispina</name>
    <dbReference type="NCBI Taxonomy" id="42846"/>
    <lineage>
        <taxon>Eukaryota</taxon>
        <taxon>Metazoa</taxon>
        <taxon>Ecdysozoa</taxon>
        <taxon>Arthropoda</taxon>
        <taxon>Crustacea</taxon>
        <taxon>Branchiopoda</taxon>
        <taxon>Diplostraca</taxon>
        <taxon>Cladocera</taxon>
        <taxon>Anomopoda</taxon>
        <taxon>Daphniidae</taxon>
        <taxon>Daphnia</taxon>
    </lineage>
</organism>
<evidence type="ECO:0000313" key="7">
    <source>
        <dbReference type="EMBL" id="SVE76626.1"/>
    </source>
</evidence>
<proteinExistence type="evidence at transcript level"/>
<evidence type="ECO:0000256" key="3">
    <source>
        <dbReference type="ARBA" id="ARBA00022723"/>
    </source>
</evidence>
<dbReference type="EC" id="3.4.24.-" evidence="6"/>
<dbReference type="Pfam" id="PF09768">
    <property type="entry name" value="Peptidase_M76"/>
    <property type="match status" value="1"/>
</dbReference>
<accession>A0A4Y7M7Z7</accession>
<comment type="similarity">
    <text evidence="1 6">Belongs to the peptidase M76 family.</text>
</comment>